<protein>
    <submittedName>
        <fullName evidence="2">Component of the Dot/Icm secretion system, predicted inner membrane protein</fullName>
    </submittedName>
</protein>
<dbReference type="AlphaFoldDB" id="A0A0W1A2M5"/>
<organism evidence="2 3">
    <name type="scientific">Legionella waltersii</name>
    <dbReference type="NCBI Taxonomy" id="66969"/>
    <lineage>
        <taxon>Bacteria</taxon>
        <taxon>Pseudomonadati</taxon>
        <taxon>Pseudomonadota</taxon>
        <taxon>Gammaproteobacteria</taxon>
        <taxon>Legionellales</taxon>
        <taxon>Legionellaceae</taxon>
        <taxon>Legionella</taxon>
    </lineage>
</organism>
<keyword evidence="1" id="KW-0812">Transmembrane</keyword>
<name>A0A0W1A2M5_9GAMM</name>
<keyword evidence="1" id="KW-1133">Transmembrane helix</keyword>
<keyword evidence="3" id="KW-1185">Reference proteome</keyword>
<sequence>MSREEWTLTKEHKNFNVHIYRRGIKFLLISLLISTSFIAFIFYIYLNIPERDYYATNGVTPPVKLTAMMTPNMSSNALLEPDPPTDNVQLVIPQ</sequence>
<gene>
    <name evidence="2" type="primary">dotJ</name>
    <name evidence="2" type="synonym">icmM</name>
    <name evidence="2" type="ORF">Lwal_2482</name>
</gene>
<dbReference type="PATRIC" id="fig|66969.6.peg.2689"/>
<dbReference type="Proteomes" id="UP000054729">
    <property type="component" value="Unassembled WGS sequence"/>
</dbReference>
<evidence type="ECO:0000313" key="2">
    <source>
        <dbReference type="EMBL" id="KTD75544.1"/>
    </source>
</evidence>
<dbReference type="RefSeq" id="WP_058481114.1">
    <property type="nucleotide sequence ID" value="NZ_CAAAIQ010000002.1"/>
</dbReference>
<feature type="transmembrane region" description="Helical" evidence="1">
    <location>
        <begin position="26"/>
        <end position="46"/>
    </location>
</feature>
<dbReference type="OrthoDB" id="5653490at2"/>
<dbReference type="NCBIfam" id="NF038227">
    <property type="entry name" value="IcmM_DotJ_IVB"/>
    <property type="match status" value="1"/>
</dbReference>
<proteinExistence type="predicted"/>
<comment type="caution">
    <text evidence="2">The sequence shown here is derived from an EMBL/GenBank/DDBJ whole genome shotgun (WGS) entry which is preliminary data.</text>
</comment>
<evidence type="ECO:0000313" key="3">
    <source>
        <dbReference type="Proteomes" id="UP000054729"/>
    </source>
</evidence>
<accession>A0A0W1A2M5</accession>
<dbReference type="EMBL" id="LNZB01000056">
    <property type="protein sequence ID" value="KTD75544.1"/>
    <property type="molecule type" value="Genomic_DNA"/>
</dbReference>
<dbReference type="STRING" id="66969.Lwal_2482"/>
<keyword evidence="1" id="KW-0472">Membrane</keyword>
<reference evidence="2 3" key="1">
    <citation type="submission" date="2015-11" db="EMBL/GenBank/DDBJ databases">
        <title>Genomic analysis of 38 Legionella species identifies large and diverse effector repertoires.</title>
        <authorList>
            <person name="Burstein D."/>
            <person name="Amaro F."/>
            <person name="Zusman T."/>
            <person name="Lifshitz Z."/>
            <person name="Cohen O."/>
            <person name="Gilbert J.A."/>
            <person name="Pupko T."/>
            <person name="Shuman H.A."/>
            <person name="Segal G."/>
        </authorList>
    </citation>
    <scope>NUCLEOTIDE SEQUENCE [LARGE SCALE GENOMIC DNA]</scope>
    <source>
        <strain evidence="2 3">ATCC 51914</strain>
    </source>
</reference>
<evidence type="ECO:0000256" key="1">
    <source>
        <dbReference type="SAM" id="Phobius"/>
    </source>
</evidence>